<dbReference type="PROSITE" id="PS50176">
    <property type="entry name" value="ARM_REPEAT"/>
    <property type="match status" value="2"/>
</dbReference>
<dbReference type="Pfam" id="PF25598">
    <property type="entry name" value="ARM_PUB"/>
    <property type="match status" value="1"/>
</dbReference>
<comment type="caution">
    <text evidence="5">The sequence shown here is derived from an EMBL/GenBank/DDBJ whole genome shotgun (WGS) entry which is preliminary data.</text>
</comment>
<dbReference type="AlphaFoldDB" id="A0A2U1QKT3"/>
<evidence type="ECO:0000256" key="2">
    <source>
        <dbReference type="ARBA" id="ARBA00022786"/>
    </source>
</evidence>
<accession>A0A2U1QKT3</accession>
<keyword evidence="6" id="KW-1185">Reference proteome</keyword>
<dbReference type="InterPro" id="IPR000225">
    <property type="entry name" value="Armadillo"/>
</dbReference>
<keyword evidence="1" id="KW-0677">Repeat</keyword>
<feature type="repeat" description="ARM" evidence="3">
    <location>
        <begin position="59"/>
        <end position="102"/>
    </location>
</feature>
<organism evidence="5 6">
    <name type="scientific">Artemisia annua</name>
    <name type="common">Sweet wormwood</name>
    <dbReference type="NCBI Taxonomy" id="35608"/>
    <lineage>
        <taxon>Eukaryota</taxon>
        <taxon>Viridiplantae</taxon>
        <taxon>Streptophyta</taxon>
        <taxon>Embryophyta</taxon>
        <taxon>Tracheophyta</taxon>
        <taxon>Spermatophyta</taxon>
        <taxon>Magnoliopsida</taxon>
        <taxon>eudicotyledons</taxon>
        <taxon>Gunneridae</taxon>
        <taxon>Pentapetalae</taxon>
        <taxon>asterids</taxon>
        <taxon>campanulids</taxon>
        <taxon>Asterales</taxon>
        <taxon>Asteraceae</taxon>
        <taxon>Asteroideae</taxon>
        <taxon>Anthemideae</taxon>
        <taxon>Artemisiinae</taxon>
        <taxon>Artemisia</taxon>
    </lineage>
</organism>
<evidence type="ECO:0000256" key="3">
    <source>
        <dbReference type="PROSITE-ProRule" id="PRU00259"/>
    </source>
</evidence>
<dbReference type="SMART" id="SM00185">
    <property type="entry name" value="ARM"/>
    <property type="match status" value="3"/>
</dbReference>
<dbReference type="Gene3D" id="1.25.10.10">
    <property type="entry name" value="Leucine-rich Repeat Variant"/>
    <property type="match status" value="1"/>
</dbReference>
<evidence type="ECO:0000313" key="5">
    <source>
        <dbReference type="EMBL" id="PWA98595.1"/>
    </source>
</evidence>
<keyword evidence="2" id="KW-0833">Ubl conjugation pathway</keyword>
<reference evidence="5 6" key="1">
    <citation type="journal article" date="2018" name="Mol. Plant">
        <title>The genome of Artemisia annua provides insight into the evolution of Asteraceae family and artemisinin biosynthesis.</title>
        <authorList>
            <person name="Shen Q."/>
            <person name="Zhang L."/>
            <person name="Liao Z."/>
            <person name="Wang S."/>
            <person name="Yan T."/>
            <person name="Shi P."/>
            <person name="Liu M."/>
            <person name="Fu X."/>
            <person name="Pan Q."/>
            <person name="Wang Y."/>
            <person name="Lv Z."/>
            <person name="Lu X."/>
            <person name="Zhang F."/>
            <person name="Jiang W."/>
            <person name="Ma Y."/>
            <person name="Chen M."/>
            <person name="Hao X."/>
            <person name="Li L."/>
            <person name="Tang Y."/>
            <person name="Lv G."/>
            <person name="Zhou Y."/>
            <person name="Sun X."/>
            <person name="Brodelius P.E."/>
            <person name="Rose J.K.C."/>
            <person name="Tang K."/>
        </authorList>
    </citation>
    <scope>NUCLEOTIDE SEQUENCE [LARGE SCALE GENOMIC DNA]</scope>
    <source>
        <strain evidence="6">cv. Huhao1</strain>
        <tissue evidence="5">Leaf</tissue>
    </source>
</reference>
<dbReference type="SUPFAM" id="SSF48371">
    <property type="entry name" value="ARM repeat"/>
    <property type="match status" value="1"/>
</dbReference>
<dbReference type="OrthoDB" id="7537227at2759"/>
<evidence type="ECO:0000256" key="1">
    <source>
        <dbReference type="ARBA" id="ARBA00022737"/>
    </source>
</evidence>
<feature type="domain" description="U-box" evidence="4">
    <location>
        <begin position="3"/>
        <end position="153"/>
    </location>
</feature>
<proteinExistence type="predicted"/>
<feature type="repeat" description="ARM" evidence="3">
    <location>
        <begin position="102"/>
        <end position="145"/>
    </location>
</feature>
<name>A0A2U1QKT3_ARTAN</name>
<dbReference type="Proteomes" id="UP000245207">
    <property type="component" value="Unassembled WGS sequence"/>
</dbReference>
<protein>
    <submittedName>
        <fullName evidence="5">Armadillo-type fold protein</fullName>
    </submittedName>
</protein>
<evidence type="ECO:0000259" key="4">
    <source>
        <dbReference type="Pfam" id="PF25598"/>
    </source>
</evidence>
<dbReference type="InterPro" id="IPR058678">
    <property type="entry name" value="ARM_PUB"/>
</dbReference>
<dbReference type="InterPro" id="IPR016024">
    <property type="entry name" value="ARM-type_fold"/>
</dbReference>
<gene>
    <name evidence="5" type="ORF">CTI12_AA017180</name>
</gene>
<dbReference type="PANTHER" id="PTHR23315:SF256">
    <property type="entry name" value="ARM REPEAT SUPERFAMILY PROTEIN"/>
    <property type="match status" value="1"/>
</dbReference>
<dbReference type="STRING" id="35608.A0A2U1QKT3"/>
<evidence type="ECO:0000313" key="6">
    <source>
        <dbReference type="Proteomes" id="UP000245207"/>
    </source>
</evidence>
<sequence>MEEENERSNQNKETLVEQISNKLINGNLEMKIQAAKELKSVIRSRNSGVNIRAKFASAGVIEPLVMMIHENHHDDAVEASLLALLNLASSNERIKEQMVTCGAIPPLVELLKFQNTNNLRDLATTTILTLSATPKNKLAIVNSEAIPLLVQILRCGTSQGKVDAVTTLHNLTTSKKQPTIILDTTISSPLIDLLKECKKYSKFAEITTGLIKIISKSQEGITSITNAENGILTLVETIEDGSLLSKEHTVSVLLTLCMSSRNKYRKLILDEGPIPGLLRLTRYGTCKARSKAKMLLDLLRDSPLEKKLTQSVLEKMVRKIADRANESRKRTVESAKILLQDMVQIRMTMATGTFYYIFDVAFKGQLCMAIYNVKYYHSKIA</sequence>
<dbReference type="PANTHER" id="PTHR23315">
    <property type="entry name" value="U BOX DOMAIN-CONTAINING"/>
    <property type="match status" value="1"/>
</dbReference>
<dbReference type="InterPro" id="IPR011989">
    <property type="entry name" value="ARM-like"/>
</dbReference>
<dbReference type="EMBL" id="PKPP01000059">
    <property type="protein sequence ID" value="PWA98595.1"/>
    <property type="molecule type" value="Genomic_DNA"/>
</dbReference>